<dbReference type="EMBL" id="MQSV01000001">
    <property type="protein sequence ID" value="OKL49492.1"/>
    <property type="molecule type" value="Genomic_DNA"/>
</dbReference>
<reference evidence="1 2" key="1">
    <citation type="submission" date="2016-11" db="EMBL/GenBank/DDBJ databases">
        <title>Actinomyces gypaetusis sp. nov. isolated from the vulture Gypaetus barbatus in Qinghai Tibet Plateau China.</title>
        <authorList>
            <person name="Meng X."/>
        </authorList>
    </citation>
    <scope>NUCLEOTIDE SEQUENCE [LARGE SCALE GENOMIC DNA]</scope>
    <source>
        <strain evidence="1 2">VUL4_2</strain>
    </source>
</reference>
<proteinExistence type="predicted"/>
<protein>
    <submittedName>
        <fullName evidence="1">Uncharacterized protein</fullName>
    </submittedName>
</protein>
<name>A0A1Q5PPP9_9ACTO</name>
<evidence type="ECO:0000313" key="2">
    <source>
        <dbReference type="Proteomes" id="UP000186785"/>
    </source>
</evidence>
<accession>A0A1Q5PPP9</accession>
<keyword evidence="2" id="KW-1185">Reference proteome</keyword>
<evidence type="ECO:0000313" key="1">
    <source>
        <dbReference type="EMBL" id="OKL49492.1"/>
    </source>
</evidence>
<dbReference type="Proteomes" id="UP000186785">
    <property type="component" value="Unassembled WGS sequence"/>
</dbReference>
<dbReference type="STRING" id="1921764.BSR28_01930"/>
<organism evidence="1 2">
    <name type="scientific">Boudabousia liubingyangii</name>
    <dbReference type="NCBI Taxonomy" id="1921764"/>
    <lineage>
        <taxon>Bacteria</taxon>
        <taxon>Bacillati</taxon>
        <taxon>Actinomycetota</taxon>
        <taxon>Actinomycetes</taxon>
        <taxon>Actinomycetales</taxon>
        <taxon>Actinomycetaceae</taxon>
        <taxon>Boudabousia</taxon>
    </lineage>
</organism>
<dbReference type="RefSeq" id="WP_073708382.1">
    <property type="nucleotide sequence ID" value="NZ_MQSU01000001.1"/>
</dbReference>
<dbReference type="OrthoDB" id="3254682at2"/>
<comment type="caution">
    <text evidence="1">The sequence shown here is derived from an EMBL/GenBank/DDBJ whole genome shotgun (WGS) entry which is preliminary data.</text>
</comment>
<dbReference type="AlphaFoldDB" id="A0A1Q5PPP9"/>
<gene>
    <name evidence="1" type="ORF">BSR29_00580</name>
</gene>
<sequence length="164" mass="18160">MAEDQNTPQITVEEEPRTLTIERVADMFRAVGFNFEMEENRIKTGFGNVPMAVYLDAGGDYLVIRAFWWSNLDEAGKKIADEVIAEKHANTFFPTYFTTQDSDGYQVVGDVNLFVGPTPPEDAPDDAPHGGVTDAQLGSFVGFFEMLEKELDEVAQAVTERLGA</sequence>